<sequence length="62" mass="6468">MAILIGAARAQADPLSEAYFVRAAGALDTHCAGPWHVCISCAATWPCEPALAAAFMLELHAD</sequence>
<evidence type="ECO:0000313" key="2">
    <source>
        <dbReference type="Proteomes" id="UP001603978"/>
    </source>
</evidence>
<protein>
    <submittedName>
        <fullName evidence="1">Uncharacterized protein</fullName>
    </submittedName>
</protein>
<evidence type="ECO:0000313" key="1">
    <source>
        <dbReference type="EMBL" id="MFG1708019.1"/>
    </source>
</evidence>
<dbReference type="RefSeq" id="WP_393172380.1">
    <property type="nucleotide sequence ID" value="NZ_JBICRM010000025.1"/>
</dbReference>
<organism evidence="1 2">
    <name type="scientific">Nonomuraea marmarensis</name>
    <dbReference type="NCBI Taxonomy" id="3351344"/>
    <lineage>
        <taxon>Bacteria</taxon>
        <taxon>Bacillati</taxon>
        <taxon>Actinomycetota</taxon>
        <taxon>Actinomycetes</taxon>
        <taxon>Streptosporangiales</taxon>
        <taxon>Streptosporangiaceae</taxon>
        <taxon>Nonomuraea</taxon>
    </lineage>
</organism>
<dbReference type="EMBL" id="JBICRM010000025">
    <property type="protein sequence ID" value="MFG1708019.1"/>
    <property type="molecule type" value="Genomic_DNA"/>
</dbReference>
<gene>
    <name evidence="1" type="ORF">ACFLIM_32905</name>
</gene>
<reference evidence="1 2" key="1">
    <citation type="submission" date="2024-10" db="EMBL/GenBank/DDBJ databases">
        <authorList>
            <person name="Topkara A.R."/>
            <person name="Saygin H."/>
        </authorList>
    </citation>
    <scope>NUCLEOTIDE SEQUENCE [LARGE SCALE GENOMIC DNA]</scope>
    <source>
        <strain evidence="1 2">M3C6</strain>
    </source>
</reference>
<name>A0ABW7AKW6_9ACTN</name>
<comment type="caution">
    <text evidence="1">The sequence shown here is derived from an EMBL/GenBank/DDBJ whole genome shotgun (WGS) entry which is preliminary data.</text>
</comment>
<proteinExistence type="predicted"/>
<dbReference type="Proteomes" id="UP001603978">
    <property type="component" value="Unassembled WGS sequence"/>
</dbReference>
<accession>A0ABW7AKW6</accession>
<keyword evidence="2" id="KW-1185">Reference proteome</keyword>